<feature type="active site" description="Phosphocysteine intermediate" evidence="5">
    <location>
        <position position="99"/>
    </location>
</feature>
<reference evidence="8" key="1">
    <citation type="journal article" date="2014" name="Genome Announc.">
        <title>Genome sequence of the yeast Cyberlindnera fabianii (Hansenula fabianii).</title>
        <authorList>
            <person name="Freel K.C."/>
            <person name="Sarilar V."/>
            <person name="Neuveglise C."/>
            <person name="Devillers H."/>
            <person name="Friedrich A."/>
            <person name="Schacherer J."/>
        </authorList>
    </citation>
    <scope>NUCLEOTIDE SEQUENCE</scope>
    <source>
        <strain evidence="8">YJS4271</strain>
    </source>
</reference>
<dbReference type="InterPro" id="IPR016278">
    <property type="entry name" value="DUSP12"/>
</dbReference>
<dbReference type="PANTHER" id="PTHR45848:SF4">
    <property type="entry name" value="DUAL SPECIFICITY PROTEIN PHOSPHATASE 12"/>
    <property type="match status" value="1"/>
</dbReference>
<dbReference type="PhylomeDB" id="A0A061AWC5"/>
<protein>
    <recommendedName>
        <fullName evidence="2">protein-tyrosine-phosphatase</fullName>
        <ecNumber evidence="2">3.1.3.48</ecNumber>
    </recommendedName>
</protein>
<comment type="similarity">
    <text evidence="1">Belongs to the protein-tyrosine phosphatase family. Non-receptor class dual specificity subfamily.</text>
</comment>
<dbReference type="PIRSF" id="PIRSF000941">
    <property type="entry name" value="DUSP12"/>
    <property type="match status" value="1"/>
</dbReference>
<dbReference type="GO" id="GO:0008138">
    <property type="term" value="F:protein tyrosine/serine/threonine phosphatase activity"/>
    <property type="evidence" value="ECO:0007669"/>
    <property type="project" value="InterPro"/>
</dbReference>
<dbReference type="OrthoDB" id="2017893at2759"/>
<evidence type="ECO:0000256" key="5">
    <source>
        <dbReference type="PIRSR" id="PIRSR000941-50"/>
    </source>
</evidence>
<dbReference type="InterPro" id="IPR000340">
    <property type="entry name" value="Dual-sp_phosphatase_cat-dom"/>
</dbReference>
<evidence type="ECO:0000256" key="1">
    <source>
        <dbReference type="ARBA" id="ARBA00008601"/>
    </source>
</evidence>
<dbReference type="Pfam" id="PF00782">
    <property type="entry name" value="DSPc"/>
    <property type="match status" value="1"/>
</dbReference>
<dbReference type="CDD" id="cd14518">
    <property type="entry name" value="DSP_fungal_YVH1"/>
    <property type="match status" value="1"/>
</dbReference>
<keyword evidence="3" id="KW-0378">Hydrolase</keyword>
<dbReference type="SUPFAM" id="SSF52799">
    <property type="entry name" value="(Phosphotyrosine protein) phosphatases II"/>
    <property type="match status" value="1"/>
</dbReference>
<proteinExistence type="inferred from homology"/>
<dbReference type="InterPro" id="IPR000387">
    <property type="entry name" value="Tyr_Pase_dom"/>
</dbReference>
<dbReference type="EMBL" id="LK052887">
    <property type="protein sequence ID" value="CDR38982.1"/>
    <property type="molecule type" value="Genomic_DNA"/>
</dbReference>
<evidence type="ECO:0000256" key="2">
    <source>
        <dbReference type="ARBA" id="ARBA00013064"/>
    </source>
</evidence>
<dbReference type="PROSITE" id="PS50054">
    <property type="entry name" value="TYR_PHOSPHATASE_DUAL"/>
    <property type="match status" value="1"/>
</dbReference>
<dbReference type="VEuPathDB" id="FungiDB:BON22_3439"/>
<dbReference type="Gene3D" id="3.90.190.10">
    <property type="entry name" value="Protein tyrosine phosphatase superfamily"/>
    <property type="match status" value="1"/>
</dbReference>
<feature type="domain" description="Tyrosine-protein phosphatase" evidence="6">
    <location>
        <begin position="1"/>
        <end position="155"/>
    </location>
</feature>
<dbReference type="EC" id="3.1.3.48" evidence="2"/>
<sequence length="334" mass="37864">MDRILGSLYVSSYQHVLMSRVECEEANITHIVAVFKGQFPPSFNKYTMQTIPVDDLESTNIIEHFDDACNFINKALFPDESSVQRGVKRAHSTGVLIMCQAGVSRSVTVMAAYLMKKYNLTPQQALHAIKRKRPMSDPNESFIEQLELYHALGCQVNKSDPQYKQWLLSHAMLTDPTGASLLADDSMFADSKQDTNNEATSQLRCKRCRHELALSTAFVEHVQPGEDSKQSKFVRKVANSKRIISVQLAADTCSHYFTEPLEWMKPVLQNEETQELEGKFMCPKCDARVGGYNWKGSRCSCGKWMVPAIYLQKAKVDEVKINHTPQNVQFANRQ</sequence>
<keyword evidence="4" id="KW-0904">Protein phosphatase</keyword>
<evidence type="ECO:0000259" key="6">
    <source>
        <dbReference type="PROSITE" id="PS50054"/>
    </source>
</evidence>
<gene>
    <name evidence="8" type="ORF">CYFA0S_02e09978g</name>
</gene>
<dbReference type="GO" id="GO:0005634">
    <property type="term" value="C:nucleus"/>
    <property type="evidence" value="ECO:0007669"/>
    <property type="project" value="TreeGrafter"/>
</dbReference>
<organism evidence="8">
    <name type="scientific">Cyberlindnera fabianii</name>
    <name type="common">Yeast</name>
    <name type="synonym">Hansenula fabianii</name>
    <dbReference type="NCBI Taxonomy" id="36022"/>
    <lineage>
        <taxon>Eukaryota</taxon>
        <taxon>Fungi</taxon>
        <taxon>Dikarya</taxon>
        <taxon>Ascomycota</taxon>
        <taxon>Saccharomycotina</taxon>
        <taxon>Saccharomycetes</taxon>
        <taxon>Phaffomycetales</taxon>
        <taxon>Phaffomycetaceae</taxon>
        <taxon>Cyberlindnera</taxon>
    </lineage>
</organism>
<dbReference type="PROSITE" id="PS50056">
    <property type="entry name" value="TYR_PHOSPHATASE_2"/>
    <property type="match status" value="1"/>
</dbReference>
<name>A0A061AWC5_CYBFA</name>
<evidence type="ECO:0000259" key="7">
    <source>
        <dbReference type="PROSITE" id="PS50056"/>
    </source>
</evidence>
<dbReference type="AlphaFoldDB" id="A0A061AWC5"/>
<dbReference type="GO" id="GO:0004725">
    <property type="term" value="F:protein tyrosine phosphatase activity"/>
    <property type="evidence" value="ECO:0007669"/>
    <property type="project" value="UniProtKB-EC"/>
</dbReference>
<dbReference type="InterPro" id="IPR029021">
    <property type="entry name" value="Prot-tyrosine_phosphatase-like"/>
</dbReference>
<dbReference type="InterPro" id="IPR020422">
    <property type="entry name" value="TYR_PHOSPHATASE_DUAL_dom"/>
</dbReference>
<evidence type="ECO:0000313" key="8">
    <source>
        <dbReference type="EMBL" id="CDR38982.1"/>
    </source>
</evidence>
<feature type="domain" description="Tyrosine specific protein phosphatases" evidence="7">
    <location>
        <begin position="63"/>
        <end position="134"/>
    </location>
</feature>
<evidence type="ECO:0000256" key="3">
    <source>
        <dbReference type="ARBA" id="ARBA00022801"/>
    </source>
</evidence>
<accession>A0A061AWC5</accession>
<evidence type="ECO:0000256" key="4">
    <source>
        <dbReference type="ARBA" id="ARBA00022912"/>
    </source>
</evidence>
<dbReference type="PANTHER" id="PTHR45848">
    <property type="entry name" value="DUAL SPECIFICITY PROTEIN PHOSPHATASE 12 FAMILY MEMBER"/>
    <property type="match status" value="1"/>
</dbReference>
<dbReference type="SMART" id="SM00195">
    <property type="entry name" value="DSPc"/>
    <property type="match status" value="1"/>
</dbReference>